<organism evidence="3 4">
    <name type="scientific">Rhizoclosmatium globosum</name>
    <dbReference type="NCBI Taxonomy" id="329046"/>
    <lineage>
        <taxon>Eukaryota</taxon>
        <taxon>Fungi</taxon>
        <taxon>Fungi incertae sedis</taxon>
        <taxon>Chytridiomycota</taxon>
        <taxon>Chytridiomycota incertae sedis</taxon>
        <taxon>Chytridiomycetes</taxon>
        <taxon>Chytridiales</taxon>
        <taxon>Chytriomycetaceae</taxon>
        <taxon>Rhizoclosmatium</taxon>
    </lineage>
</organism>
<evidence type="ECO:0000313" key="3">
    <source>
        <dbReference type="EMBL" id="ORY34459.1"/>
    </source>
</evidence>
<evidence type="ECO:0000256" key="2">
    <source>
        <dbReference type="SAM" id="Phobius"/>
    </source>
</evidence>
<dbReference type="AlphaFoldDB" id="A0A1Y2BI44"/>
<dbReference type="Proteomes" id="UP000193642">
    <property type="component" value="Unassembled WGS sequence"/>
</dbReference>
<keyword evidence="2" id="KW-0472">Membrane</keyword>
<sequence>MSSWNPPSDEGPWVFTLLGPQEKVGAGEKWYLRSHDSINGEEGLDPDFATVQSVNEAAINGKPVKVELGGLGAVGYRAQLGLVQTRTLSSSTSIVIGIILTNVVLAALVLLFFVNKKQEKQEDSPKLPRLAAIQFNKVAPLLKTAPMTSVDSFGTLPPSPFQAPPPPIRKQSSASIMSPDHKHFSKPPLHPSLLSANRPLPRPQMYYPSPEPQFNQQYYYQEQQLQQYYAVPPVAPQSPRQKVAVSGKKVNADGRVKEKQD</sequence>
<feature type="compositionally biased region" description="Pro residues" evidence="1">
    <location>
        <begin position="157"/>
        <end position="168"/>
    </location>
</feature>
<keyword evidence="4" id="KW-1185">Reference proteome</keyword>
<gene>
    <name evidence="3" type="ORF">BCR33DRAFT_743352</name>
</gene>
<comment type="caution">
    <text evidence="3">The sequence shown here is derived from an EMBL/GenBank/DDBJ whole genome shotgun (WGS) entry which is preliminary data.</text>
</comment>
<protein>
    <submittedName>
        <fullName evidence="3">Uncharacterized protein</fullName>
    </submittedName>
</protein>
<accession>A0A1Y2BI44</accession>
<feature type="transmembrane region" description="Helical" evidence="2">
    <location>
        <begin position="94"/>
        <end position="114"/>
    </location>
</feature>
<evidence type="ECO:0000256" key="1">
    <source>
        <dbReference type="SAM" id="MobiDB-lite"/>
    </source>
</evidence>
<feature type="compositionally biased region" description="Basic and acidic residues" evidence="1">
    <location>
        <begin position="250"/>
        <end position="261"/>
    </location>
</feature>
<keyword evidence="2" id="KW-1133">Transmembrane helix</keyword>
<reference evidence="3 4" key="1">
    <citation type="submission" date="2016-07" db="EMBL/GenBank/DDBJ databases">
        <title>Pervasive Adenine N6-methylation of Active Genes in Fungi.</title>
        <authorList>
            <consortium name="DOE Joint Genome Institute"/>
            <person name="Mondo S.J."/>
            <person name="Dannebaum R.O."/>
            <person name="Kuo R.C."/>
            <person name="Labutti K."/>
            <person name="Haridas S."/>
            <person name="Kuo A."/>
            <person name="Salamov A."/>
            <person name="Ahrendt S.R."/>
            <person name="Lipzen A."/>
            <person name="Sullivan W."/>
            <person name="Andreopoulos W.B."/>
            <person name="Clum A."/>
            <person name="Lindquist E."/>
            <person name="Daum C."/>
            <person name="Ramamoorthy G.K."/>
            <person name="Gryganskyi A."/>
            <person name="Culley D."/>
            <person name="Magnuson J.K."/>
            <person name="James T.Y."/>
            <person name="O'Malley M.A."/>
            <person name="Stajich J.E."/>
            <person name="Spatafora J.W."/>
            <person name="Visel A."/>
            <person name="Grigoriev I.V."/>
        </authorList>
    </citation>
    <scope>NUCLEOTIDE SEQUENCE [LARGE SCALE GENOMIC DNA]</scope>
    <source>
        <strain evidence="3 4">JEL800</strain>
    </source>
</reference>
<keyword evidence="2" id="KW-0812">Transmembrane</keyword>
<feature type="region of interest" description="Disordered" evidence="1">
    <location>
        <begin position="236"/>
        <end position="261"/>
    </location>
</feature>
<feature type="region of interest" description="Disordered" evidence="1">
    <location>
        <begin position="153"/>
        <end position="193"/>
    </location>
</feature>
<dbReference type="OrthoDB" id="2160413at2759"/>
<evidence type="ECO:0000313" key="4">
    <source>
        <dbReference type="Proteomes" id="UP000193642"/>
    </source>
</evidence>
<name>A0A1Y2BI44_9FUNG</name>
<proteinExistence type="predicted"/>
<dbReference type="EMBL" id="MCGO01000062">
    <property type="protein sequence ID" value="ORY34459.1"/>
    <property type="molecule type" value="Genomic_DNA"/>
</dbReference>